<dbReference type="InterPro" id="IPR058520">
    <property type="entry name" value="DUF8207"/>
</dbReference>
<organism evidence="3">
    <name type="scientific">Homalodisca liturata</name>
    <dbReference type="NCBI Taxonomy" id="320908"/>
    <lineage>
        <taxon>Eukaryota</taxon>
        <taxon>Metazoa</taxon>
        <taxon>Ecdysozoa</taxon>
        <taxon>Arthropoda</taxon>
        <taxon>Hexapoda</taxon>
        <taxon>Insecta</taxon>
        <taxon>Pterygota</taxon>
        <taxon>Neoptera</taxon>
        <taxon>Paraneoptera</taxon>
        <taxon>Hemiptera</taxon>
        <taxon>Auchenorrhyncha</taxon>
        <taxon>Membracoidea</taxon>
        <taxon>Cicadellidae</taxon>
        <taxon>Cicadellinae</taxon>
        <taxon>Proconiini</taxon>
        <taxon>Homalodisca</taxon>
    </lineage>
</organism>
<dbReference type="AlphaFoldDB" id="A0A1B6JUA1"/>
<accession>A0A1B6JUA1</accession>
<evidence type="ECO:0000259" key="2">
    <source>
        <dbReference type="Pfam" id="PF26634"/>
    </source>
</evidence>
<dbReference type="PANTHER" id="PTHR35374">
    <property type="entry name" value="CYCLIN-DEPENDENT KINASE 11A-LIKE"/>
    <property type="match status" value="1"/>
</dbReference>
<dbReference type="PANTHER" id="PTHR35374:SF1">
    <property type="entry name" value="PROTEIN KINASE DOMAIN-CONTAINING PROTEIN"/>
    <property type="match status" value="1"/>
</dbReference>
<feature type="region of interest" description="Disordered" evidence="1">
    <location>
        <begin position="1"/>
        <end position="34"/>
    </location>
</feature>
<gene>
    <name evidence="3" type="ORF">g.36266</name>
</gene>
<sequence length="138" mass="16219">MKQLVRFQPQASDRRTFEDVDYDDEPEVQPQEQSMKQLMDSKVVTLGSLGARYLPKSNDKQFGIWYDENLEQPMIGSEPITFDYDDIILVSSQKKYKGTEGLWRLLTKNNIVEKDLYTDEDWNSYKDMLNLQILNVVL</sequence>
<protein>
    <recommendedName>
        <fullName evidence="2">DUF8207 domain-containing protein</fullName>
    </recommendedName>
</protein>
<dbReference type="EMBL" id="GECU01004937">
    <property type="protein sequence ID" value="JAT02770.1"/>
    <property type="molecule type" value="Transcribed_RNA"/>
</dbReference>
<name>A0A1B6JUA1_9HEMI</name>
<evidence type="ECO:0000256" key="1">
    <source>
        <dbReference type="SAM" id="MobiDB-lite"/>
    </source>
</evidence>
<dbReference type="Pfam" id="PF26634">
    <property type="entry name" value="DUF8207"/>
    <property type="match status" value="1"/>
</dbReference>
<feature type="domain" description="DUF8207" evidence="2">
    <location>
        <begin position="59"/>
        <end position="130"/>
    </location>
</feature>
<evidence type="ECO:0000313" key="3">
    <source>
        <dbReference type="EMBL" id="JAT02770.1"/>
    </source>
</evidence>
<reference evidence="3" key="1">
    <citation type="submission" date="2015-11" db="EMBL/GenBank/DDBJ databases">
        <title>De novo transcriptome assembly of four potential Pierce s Disease insect vectors from Arizona vineyards.</title>
        <authorList>
            <person name="Tassone E.E."/>
        </authorList>
    </citation>
    <scope>NUCLEOTIDE SEQUENCE</scope>
</reference>
<proteinExistence type="predicted"/>